<sequence length="105" mass="11810">MNANNAKSMKLPTAKQIIQRLEKERSQRLKSKGSSKRTREKDSTNNQSISISLSIENPADLSVDSEKNSKGSSSSFFRLLLKKLCKWDCFSEPGEKPNSDDDCQL</sequence>
<evidence type="ECO:0000313" key="3">
    <source>
        <dbReference type="Proteomes" id="UP001162131"/>
    </source>
</evidence>
<protein>
    <submittedName>
        <fullName evidence="2">Uncharacterized protein</fullName>
    </submittedName>
</protein>
<proteinExistence type="predicted"/>
<evidence type="ECO:0000313" key="2">
    <source>
        <dbReference type="EMBL" id="CAG9335246.1"/>
    </source>
</evidence>
<comment type="caution">
    <text evidence="2">The sequence shown here is derived from an EMBL/GenBank/DDBJ whole genome shotgun (WGS) entry which is preliminary data.</text>
</comment>
<name>A0AAU9KAJ9_9CILI</name>
<evidence type="ECO:0000256" key="1">
    <source>
        <dbReference type="SAM" id="MobiDB-lite"/>
    </source>
</evidence>
<keyword evidence="3" id="KW-1185">Reference proteome</keyword>
<gene>
    <name evidence="2" type="ORF">BSTOLATCC_MIC63723</name>
</gene>
<reference evidence="2" key="1">
    <citation type="submission" date="2021-09" db="EMBL/GenBank/DDBJ databases">
        <authorList>
            <consortium name="AG Swart"/>
            <person name="Singh M."/>
            <person name="Singh A."/>
            <person name="Seah K."/>
            <person name="Emmerich C."/>
        </authorList>
    </citation>
    <scope>NUCLEOTIDE SEQUENCE</scope>
    <source>
        <strain evidence="2">ATCC30299</strain>
    </source>
</reference>
<feature type="compositionally biased region" description="Polar residues" evidence="1">
    <location>
        <begin position="44"/>
        <end position="55"/>
    </location>
</feature>
<dbReference type="Proteomes" id="UP001162131">
    <property type="component" value="Unassembled WGS sequence"/>
</dbReference>
<organism evidence="2 3">
    <name type="scientific">Blepharisma stoltei</name>
    <dbReference type="NCBI Taxonomy" id="1481888"/>
    <lineage>
        <taxon>Eukaryota</taxon>
        <taxon>Sar</taxon>
        <taxon>Alveolata</taxon>
        <taxon>Ciliophora</taxon>
        <taxon>Postciliodesmatophora</taxon>
        <taxon>Heterotrichea</taxon>
        <taxon>Heterotrichida</taxon>
        <taxon>Blepharismidae</taxon>
        <taxon>Blepharisma</taxon>
    </lineage>
</organism>
<accession>A0AAU9KAJ9</accession>
<dbReference type="EMBL" id="CAJZBQ010000062">
    <property type="protein sequence ID" value="CAG9335246.1"/>
    <property type="molecule type" value="Genomic_DNA"/>
</dbReference>
<dbReference type="AlphaFoldDB" id="A0AAU9KAJ9"/>
<feature type="region of interest" description="Disordered" evidence="1">
    <location>
        <begin position="22"/>
        <end position="73"/>
    </location>
</feature>